<keyword evidence="2" id="KW-1185">Reference proteome</keyword>
<dbReference type="InterPro" id="IPR016024">
    <property type="entry name" value="ARM-type_fold"/>
</dbReference>
<name>A0A9Q0LNM4_ANAIG</name>
<accession>A0A9Q0LNM4</accession>
<dbReference type="AlphaFoldDB" id="A0A9Q0LNM4"/>
<dbReference type="SUPFAM" id="SSF48371">
    <property type="entry name" value="ARM repeat"/>
    <property type="match status" value="1"/>
</dbReference>
<organism evidence="1 2">
    <name type="scientific">Anaeramoeba ignava</name>
    <name type="common">Anaerobic marine amoeba</name>
    <dbReference type="NCBI Taxonomy" id="1746090"/>
    <lineage>
        <taxon>Eukaryota</taxon>
        <taxon>Metamonada</taxon>
        <taxon>Anaeramoebidae</taxon>
        <taxon>Anaeramoeba</taxon>
    </lineage>
</organism>
<reference evidence="1" key="1">
    <citation type="submission" date="2022-10" db="EMBL/GenBank/DDBJ databases">
        <title>Novel sulphate-reducing endosymbionts in the free-living metamonad Anaeramoeba.</title>
        <authorList>
            <person name="Jerlstrom-Hultqvist J."/>
            <person name="Cepicka I."/>
            <person name="Gallot-Lavallee L."/>
            <person name="Salas-Leiva D."/>
            <person name="Curtis B.A."/>
            <person name="Zahonova K."/>
            <person name="Pipaliya S."/>
            <person name="Dacks J."/>
            <person name="Roger A.J."/>
        </authorList>
    </citation>
    <scope>NUCLEOTIDE SEQUENCE</scope>
    <source>
        <strain evidence="1">BMAN</strain>
    </source>
</reference>
<dbReference type="GO" id="GO:0000159">
    <property type="term" value="C:protein phosphatase type 2A complex"/>
    <property type="evidence" value="ECO:0007669"/>
    <property type="project" value="InterPro"/>
</dbReference>
<dbReference type="InterPro" id="IPR011989">
    <property type="entry name" value="ARM-like"/>
</dbReference>
<proteinExistence type="predicted"/>
<dbReference type="GO" id="GO:0019888">
    <property type="term" value="F:protein phosphatase regulator activity"/>
    <property type="evidence" value="ECO:0007669"/>
    <property type="project" value="InterPro"/>
</dbReference>
<evidence type="ECO:0000313" key="1">
    <source>
        <dbReference type="EMBL" id="KAJ5074435.1"/>
    </source>
</evidence>
<dbReference type="GO" id="GO:0007165">
    <property type="term" value="P:signal transduction"/>
    <property type="evidence" value="ECO:0007669"/>
    <property type="project" value="InterPro"/>
</dbReference>
<comment type="caution">
    <text evidence="1">The sequence shown here is derived from an EMBL/GenBank/DDBJ whole genome shotgun (WGS) entry which is preliminary data.</text>
</comment>
<dbReference type="Pfam" id="PF01603">
    <property type="entry name" value="B56"/>
    <property type="match status" value="1"/>
</dbReference>
<dbReference type="InterPro" id="IPR002554">
    <property type="entry name" value="PP2A_B56"/>
</dbReference>
<dbReference type="EMBL" id="JAPDFW010000070">
    <property type="protein sequence ID" value="KAJ5074435.1"/>
    <property type="molecule type" value="Genomic_DNA"/>
</dbReference>
<protein>
    <submittedName>
        <fullName evidence="1">Serine/threonine protein phosphatase 2a regulatory subunit</fullName>
    </submittedName>
</protein>
<dbReference type="Proteomes" id="UP001149090">
    <property type="component" value="Unassembled WGS sequence"/>
</dbReference>
<dbReference type="OrthoDB" id="10264446at2759"/>
<sequence>MKLCKPKKINNKRKKSLEETELKQICQVFTSPFIRERDLKQSSKQLENVILQFQTEFLNKKQTQENIQELKTRKEFWEGLLKLITKSSKIILYSVLKKSTIKILFSFFKTEDQEERDLIKMIIHQIYSKYVSYRIFLRQLIRNFYLNSIQNEEDFQGISEMLEITKSIISGLKVPIKKEYNQDLYKIILPLFKNPNMISYSNSLKLCVSEFIQKDLNFSQSILQFLIKFYPKTNYHKQIIFISEFQEIIPELNDSFHQFTSDSLFPFLLKLINCDNSFVTSKTLDLFQNIFFIDFFCKSSKCLGLFTNTISNCGVNHWSSEIRDKIKILGFEMRQICSDDF</sequence>
<dbReference type="Gene3D" id="1.25.10.10">
    <property type="entry name" value="Leucine-rich Repeat Variant"/>
    <property type="match status" value="1"/>
</dbReference>
<dbReference type="PANTHER" id="PTHR10257:SF3">
    <property type="entry name" value="SERINE_THREONINE-PROTEIN PHOSPHATASE 2A 56 KDA REGULATORY SUBUNIT GAMMA ISOFORM"/>
    <property type="match status" value="1"/>
</dbReference>
<evidence type="ECO:0000313" key="2">
    <source>
        <dbReference type="Proteomes" id="UP001149090"/>
    </source>
</evidence>
<dbReference type="PANTHER" id="PTHR10257">
    <property type="entry name" value="SERINE/THREONINE PROTEIN PHOSPHATASE 2A PP2A REGULATORY SUBUNIT B"/>
    <property type="match status" value="1"/>
</dbReference>
<gene>
    <name evidence="1" type="ORF">M0811_01066</name>
</gene>